<evidence type="ECO:0000256" key="1">
    <source>
        <dbReference type="SAM" id="Phobius"/>
    </source>
</evidence>
<keyword evidence="1" id="KW-0812">Transmembrane</keyword>
<keyword evidence="1" id="KW-1133">Transmembrane helix</keyword>
<comment type="caution">
    <text evidence="2">The sequence shown here is derived from an EMBL/GenBank/DDBJ whole genome shotgun (WGS) entry which is preliminary data.</text>
</comment>
<evidence type="ECO:0000313" key="3">
    <source>
        <dbReference type="Proteomes" id="UP000055024"/>
    </source>
</evidence>
<organism evidence="2 3">
    <name type="scientific">Trichinella zimbabwensis</name>
    <dbReference type="NCBI Taxonomy" id="268475"/>
    <lineage>
        <taxon>Eukaryota</taxon>
        <taxon>Metazoa</taxon>
        <taxon>Ecdysozoa</taxon>
        <taxon>Nematoda</taxon>
        <taxon>Enoplea</taxon>
        <taxon>Dorylaimia</taxon>
        <taxon>Trichinellida</taxon>
        <taxon>Trichinellidae</taxon>
        <taxon>Trichinella</taxon>
    </lineage>
</organism>
<accession>A0A0V1H252</accession>
<proteinExistence type="predicted"/>
<feature type="transmembrane region" description="Helical" evidence="1">
    <location>
        <begin position="67"/>
        <end position="90"/>
    </location>
</feature>
<dbReference type="Proteomes" id="UP000055024">
    <property type="component" value="Unassembled WGS sequence"/>
</dbReference>
<evidence type="ECO:0000313" key="2">
    <source>
        <dbReference type="EMBL" id="KRZ04669.1"/>
    </source>
</evidence>
<keyword evidence="3" id="KW-1185">Reference proteome</keyword>
<name>A0A0V1H252_9BILA</name>
<reference evidence="2 3" key="1">
    <citation type="submission" date="2015-01" db="EMBL/GenBank/DDBJ databases">
        <title>Evolution of Trichinella species and genotypes.</title>
        <authorList>
            <person name="Korhonen P.K."/>
            <person name="Edoardo P."/>
            <person name="Giuseppe L.R."/>
            <person name="Gasser R.B."/>
        </authorList>
    </citation>
    <scope>NUCLEOTIDE SEQUENCE [LARGE SCALE GENOMIC DNA]</scope>
    <source>
        <strain evidence="2">ISS1029</strain>
    </source>
</reference>
<feature type="transmembrane region" description="Helical" evidence="1">
    <location>
        <begin position="45"/>
        <end position="61"/>
    </location>
</feature>
<dbReference type="EMBL" id="JYDP01000158">
    <property type="protein sequence ID" value="KRZ04669.1"/>
    <property type="molecule type" value="Genomic_DNA"/>
</dbReference>
<dbReference type="AlphaFoldDB" id="A0A0V1H252"/>
<keyword evidence="1" id="KW-0472">Membrane</keyword>
<protein>
    <submittedName>
        <fullName evidence="2">Uncharacterized protein</fullName>
    </submittedName>
</protein>
<gene>
    <name evidence="2" type="ORF">T11_8534</name>
</gene>
<sequence>MAKMYLYPACLNRLLSHLLGKLLICKYRERTEHFSTGEQSLRASMKLSLAWTLIVVVLVLFKKHLILLVLLNLHISFFEFSIVLFTPFTIGKLYYSIFAQHSCLTRTQDLLLVKNAFFKETI</sequence>